<dbReference type="CDD" id="cd19105">
    <property type="entry name" value="AKR_unchar"/>
    <property type="match status" value="1"/>
</dbReference>
<organism evidence="3 4">
    <name type="scientific">Candidatus Entotheonella gemina</name>
    <dbReference type="NCBI Taxonomy" id="1429439"/>
    <lineage>
        <taxon>Bacteria</taxon>
        <taxon>Pseudomonadati</taxon>
        <taxon>Nitrospinota/Tectimicrobiota group</taxon>
        <taxon>Candidatus Tectimicrobiota</taxon>
        <taxon>Candidatus Entotheonellia</taxon>
        <taxon>Candidatus Entotheonellales</taxon>
        <taxon>Candidatus Entotheonellaceae</taxon>
        <taxon>Candidatus Entotheonella</taxon>
    </lineage>
</organism>
<dbReference type="EMBL" id="AZHX01001652">
    <property type="protein sequence ID" value="ETX01151.1"/>
    <property type="molecule type" value="Genomic_DNA"/>
</dbReference>
<dbReference type="Proteomes" id="UP000019140">
    <property type="component" value="Unassembled WGS sequence"/>
</dbReference>
<dbReference type="InterPro" id="IPR023210">
    <property type="entry name" value="NADP_OxRdtase_dom"/>
</dbReference>
<dbReference type="SUPFAM" id="SSF46548">
    <property type="entry name" value="alpha-helical ferredoxin"/>
    <property type="match status" value="1"/>
</dbReference>
<sequence length="414" mass="45731">MRAKRRTVLKGFLQGGALLGASPTLLTSTSAVQAAMGPVKIQQYRPLGSTGMRISDISFGASRLRQQPELVAHALDLGINYFDSAESYTGGTSEETLGKALRGKRDRVYLTSKGHFSAHTSADDMMQSLEGSLRRLQTDYIDVYFNHAVNDVARLKNEAFYTFTERAKQQGKIRYVGLSGHGGRLIECLEYAIARKAFDVMLVAYNFGQDPSFIQSFTRGFDFIAINQELPRVIKKAKAAGMGVVAMKTLRGARINDMAPYQRDGATFAQAAFRWVLSNPLVDALIISMKSKSQMAEFVAASGSSKVSQQDTELLKRYVELNDSTYCRPLCDACEASCPEGVPIADVLRHKIYFEDYGAERMAMERYAALSRNAAACQSCTHQACLNACPYGLPIPTLTRRRAHELLHWDGRPG</sequence>
<dbReference type="SUPFAM" id="SSF51430">
    <property type="entry name" value="NAD(P)-linked oxidoreductase"/>
    <property type="match status" value="1"/>
</dbReference>
<keyword evidence="1" id="KW-0732">Signal</keyword>
<dbReference type="PROSITE" id="PS51318">
    <property type="entry name" value="TAT"/>
    <property type="match status" value="1"/>
</dbReference>
<evidence type="ECO:0000313" key="4">
    <source>
        <dbReference type="Proteomes" id="UP000019140"/>
    </source>
</evidence>
<name>W4LTV2_9BACT</name>
<dbReference type="InterPro" id="IPR036812">
    <property type="entry name" value="NAD(P)_OxRdtase_dom_sf"/>
</dbReference>
<evidence type="ECO:0000313" key="3">
    <source>
        <dbReference type="EMBL" id="ETX01151.1"/>
    </source>
</evidence>
<dbReference type="PANTHER" id="PTHR43312">
    <property type="entry name" value="D-THREO-ALDOSE 1-DEHYDROGENASE"/>
    <property type="match status" value="1"/>
</dbReference>
<protein>
    <recommendedName>
        <fullName evidence="2">4Fe-4S ferredoxin-type domain-containing protein</fullName>
    </recommendedName>
</protein>
<comment type="caution">
    <text evidence="3">The sequence shown here is derived from an EMBL/GenBank/DDBJ whole genome shotgun (WGS) entry which is preliminary data.</text>
</comment>
<feature type="signal peptide" evidence="1">
    <location>
        <begin position="1"/>
        <end position="34"/>
    </location>
</feature>
<gene>
    <name evidence="3" type="ORF">ETSY2_37750</name>
</gene>
<dbReference type="AlphaFoldDB" id="W4LTV2"/>
<dbReference type="PROSITE" id="PS51379">
    <property type="entry name" value="4FE4S_FER_2"/>
    <property type="match status" value="1"/>
</dbReference>
<dbReference type="HOGENOM" id="CLU_023205_3_3_7"/>
<feature type="chain" id="PRO_5004846091" description="4Fe-4S ferredoxin-type domain-containing protein" evidence="1">
    <location>
        <begin position="35"/>
        <end position="414"/>
    </location>
</feature>
<dbReference type="InterPro" id="IPR006311">
    <property type="entry name" value="TAT_signal"/>
</dbReference>
<proteinExistence type="predicted"/>
<evidence type="ECO:0000259" key="2">
    <source>
        <dbReference type="PROSITE" id="PS51379"/>
    </source>
</evidence>
<reference evidence="3 4" key="1">
    <citation type="journal article" date="2014" name="Nature">
        <title>An environmental bacterial taxon with a large and distinct metabolic repertoire.</title>
        <authorList>
            <person name="Wilson M.C."/>
            <person name="Mori T."/>
            <person name="Ruckert C."/>
            <person name="Uria A.R."/>
            <person name="Helf M.J."/>
            <person name="Takada K."/>
            <person name="Gernert C."/>
            <person name="Steffens U.A."/>
            <person name="Heycke N."/>
            <person name="Schmitt S."/>
            <person name="Rinke C."/>
            <person name="Helfrich E.J."/>
            <person name="Brachmann A.O."/>
            <person name="Gurgui C."/>
            <person name="Wakimoto T."/>
            <person name="Kracht M."/>
            <person name="Crusemann M."/>
            <person name="Hentschel U."/>
            <person name="Abe I."/>
            <person name="Matsunaga S."/>
            <person name="Kalinowski J."/>
            <person name="Takeyama H."/>
            <person name="Piel J."/>
        </authorList>
    </citation>
    <scope>NUCLEOTIDE SEQUENCE [LARGE SCALE GENOMIC DNA]</scope>
    <source>
        <strain evidence="4">TSY2</strain>
    </source>
</reference>
<dbReference type="InterPro" id="IPR017896">
    <property type="entry name" value="4Fe4S_Fe-S-bd"/>
</dbReference>
<dbReference type="PANTHER" id="PTHR43312:SF1">
    <property type="entry name" value="NADP-DEPENDENT OXIDOREDUCTASE DOMAIN-CONTAINING PROTEIN"/>
    <property type="match status" value="1"/>
</dbReference>
<dbReference type="Pfam" id="PF00248">
    <property type="entry name" value="Aldo_ket_red"/>
    <property type="match status" value="1"/>
</dbReference>
<accession>W4LTV2</accession>
<keyword evidence="4" id="KW-1185">Reference proteome</keyword>
<dbReference type="InterPro" id="IPR053135">
    <property type="entry name" value="AKR2_Oxidoreductase"/>
</dbReference>
<evidence type="ECO:0000256" key="1">
    <source>
        <dbReference type="SAM" id="SignalP"/>
    </source>
</evidence>
<feature type="domain" description="4Fe-4S ferredoxin-type" evidence="2">
    <location>
        <begin position="317"/>
        <end position="348"/>
    </location>
</feature>
<dbReference type="Gene3D" id="3.20.20.100">
    <property type="entry name" value="NADP-dependent oxidoreductase domain"/>
    <property type="match status" value="1"/>
</dbReference>